<evidence type="ECO:0000256" key="4">
    <source>
        <dbReference type="ARBA" id="ARBA00022603"/>
    </source>
</evidence>
<keyword evidence="6" id="KW-0949">S-adenosyl-L-methionine</keyword>
<accession>A0A5J4ZAF7</accession>
<feature type="compositionally biased region" description="Basic and acidic residues" evidence="8">
    <location>
        <begin position="1083"/>
        <end position="1114"/>
    </location>
</feature>
<organism evidence="12 13">
    <name type="scientific">Porphyridium purpureum</name>
    <name type="common">Red alga</name>
    <name type="synonym">Porphyridium cruentum</name>
    <dbReference type="NCBI Taxonomy" id="35688"/>
    <lineage>
        <taxon>Eukaryota</taxon>
        <taxon>Rhodophyta</taxon>
        <taxon>Bangiophyceae</taxon>
        <taxon>Porphyridiales</taxon>
        <taxon>Porphyridiaceae</taxon>
        <taxon>Porphyridium</taxon>
    </lineage>
</organism>
<evidence type="ECO:0000256" key="2">
    <source>
        <dbReference type="ARBA" id="ARBA00004286"/>
    </source>
</evidence>
<feature type="region of interest" description="Disordered" evidence="8">
    <location>
        <begin position="638"/>
        <end position="664"/>
    </location>
</feature>
<comment type="subcellular location">
    <subcellularLocation>
        <location evidence="2">Chromosome</location>
    </subcellularLocation>
    <subcellularLocation>
        <location evidence="1">Nucleus</location>
    </subcellularLocation>
</comment>
<feature type="region of interest" description="Disordered" evidence="8">
    <location>
        <begin position="774"/>
        <end position="1249"/>
    </location>
</feature>
<dbReference type="InterPro" id="IPR050777">
    <property type="entry name" value="SET2_Histone-Lys_MeTrsfase"/>
</dbReference>
<keyword evidence="13" id="KW-1185">Reference proteome</keyword>
<dbReference type="PROSITE" id="PS50280">
    <property type="entry name" value="SET"/>
    <property type="match status" value="1"/>
</dbReference>
<keyword evidence="7" id="KW-0539">Nucleus</keyword>
<keyword evidence="5 12" id="KW-0808">Transferase</keyword>
<dbReference type="GO" id="GO:0005634">
    <property type="term" value="C:nucleus"/>
    <property type="evidence" value="ECO:0007669"/>
    <property type="project" value="UniProtKB-SubCell"/>
</dbReference>
<dbReference type="InterPro" id="IPR006560">
    <property type="entry name" value="AWS_dom"/>
</dbReference>
<dbReference type="SUPFAM" id="SSF82199">
    <property type="entry name" value="SET domain"/>
    <property type="match status" value="1"/>
</dbReference>
<evidence type="ECO:0000259" key="9">
    <source>
        <dbReference type="PROSITE" id="PS50280"/>
    </source>
</evidence>
<feature type="compositionally biased region" description="Basic and acidic residues" evidence="8">
    <location>
        <begin position="698"/>
        <end position="709"/>
    </location>
</feature>
<feature type="compositionally biased region" description="Acidic residues" evidence="8">
    <location>
        <begin position="150"/>
        <end position="161"/>
    </location>
</feature>
<dbReference type="SMART" id="SM00317">
    <property type="entry name" value="SET"/>
    <property type="match status" value="1"/>
</dbReference>
<dbReference type="InterPro" id="IPR001214">
    <property type="entry name" value="SET_dom"/>
</dbReference>
<feature type="region of interest" description="Disordered" evidence="8">
    <location>
        <begin position="680"/>
        <end position="714"/>
    </location>
</feature>
<name>A0A5J4ZAF7_PORPP</name>
<dbReference type="GO" id="GO:0005694">
    <property type="term" value="C:chromosome"/>
    <property type="evidence" value="ECO:0007669"/>
    <property type="project" value="UniProtKB-SubCell"/>
</dbReference>
<feature type="compositionally biased region" description="Low complexity" evidence="8">
    <location>
        <begin position="451"/>
        <end position="473"/>
    </location>
</feature>
<feature type="domain" description="AWS" evidence="11">
    <location>
        <begin position="234"/>
        <end position="284"/>
    </location>
</feature>
<dbReference type="GO" id="GO:0032259">
    <property type="term" value="P:methylation"/>
    <property type="evidence" value="ECO:0007669"/>
    <property type="project" value="UniProtKB-KW"/>
</dbReference>
<feature type="compositionally biased region" description="Basic and acidic residues" evidence="8">
    <location>
        <begin position="738"/>
        <end position="762"/>
    </location>
</feature>
<dbReference type="PANTHER" id="PTHR22884">
    <property type="entry name" value="SET DOMAIN PROTEINS"/>
    <property type="match status" value="1"/>
</dbReference>
<sequence length="1249" mass="139050">MDEIEMPSFERVLQELEAGSTFEEPETNDEFVAFFVAFVRLFSLLSAKDDFVTLKFLLKAKFSSKQKFEHLFVYLFVLHRVIVPDKLAQKELGQFCLAFRFCNQYYTLHFMADARGQDRRRHKLIVEADEVMASGGVGGRGDGHHGGGGAEEDGDGEEQGTAEDASLKDVLSRWHVDLAGRKVDYTGAMRCLASEYDSRLVRLTGEGDIPAEYVKLKRNVYVGDAKKFDKDDSKTQHVCECVHVPGHPSCDDEMCANVSTKVECVPESCPARDSCKNQRFQTQAYAKFSRRKVPEGHKGFAMYADEDISSGTLVAEYQGEVITAPEFRRRKDLYRDEYNFYFMTLSTDPELFIDASRKSCIARFINHSCDPNCRTDKWTSRGRTVVGIFAIRDISRGTELSFDYRTDPVRGDRAVRCECGTDKCRGWLTGGPEGEIEDKANSLQGTAKAKGKAAVPAGGASAAGTASSSAPGPMKNPPSPRSQKIKDLAKMKRDAMKELDLEEIGVGRMSSERREAEDRRFVATQGGNQFAEGSDTDMRDVETDEELDNVRLSLSNTDCETAANVQSSVVLGSVVRTDIDAGRHAERTTDSLGSGALVDIGRDDDFVIPRLASGLAETNAVPVVAPLSGEVDALDELSPSDRRESFNPDLGSTPTFGFRDIGTGGTPRKVTAFGRMRENPFLHGEHSPAGLPALGRSTARERQPDDDGRSMNVEPNIRWRERRIRALGAPLMYGDDMDPYRKRPRREPTPEEQEMELHPDTRDQAAFDLATYERRLTNQPRGSRPMYGASPGAGRPFDSRPAASPRRPENRRFTPAAGTGVPGFGVRTFVEDEQTRAPPDIEYDSDGFAIPPASYGRQRLPPREAQIEREAQMERNRVNKLRAGWHQRLGGNRRDHRDVRGDTDRNRRADRYADGRSDRERDQYMDRERDQPRNRDSRHDIERDKFQDRGQEWNRDVRRGARYKERSIGDSGEYQDLGDANSPEASPRKLNRSGSPNHVKSNLGGTHRYSAVDRRPSFAHEGNDRKRGDLRERIVGRKESAGGPSEGAPSFGAPQSPRPRSMTYSERHASSEPGAATPSAQHGRNELRRDTDDVHDASPRSGRDDRQQPREDRAGSSAPRSDVNSSRGPQIDPSTSRALSAQHEGREESLKARVPAPPQKASGQVIVDDIRSILSARGSGQHKELPGAAREGPYVPPVKGARSNATSSYFSRSMTPGELDSSLQESASMDNPVRRNSFSGKKGRKDRRR</sequence>
<protein>
    <submittedName>
        <fullName evidence="12">Histone-lysine N-methyltransferase ASHH2</fullName>
    </submittedName>
</protein>
<evidence type="ECO:0000313" key="13">
    <source>
        <dbReference type="Proteomes" id="UP000324585"/>
    </source>
</evidence>
<dbReference type="InterPro" id="IPR003616">
    <property type="entry name" value="Post-SET_dom"/>
</dbReference>
<feature type="region of interest" description="Disordered" evidence="8">
    <location>
        <begin position="730"/>
        <end position="762"/>
    </location>
</feature>
<feature type="domain" description="Post-SET" evidence="10">
    <location>
        <begin position="413"/>
        <end position="429"/>
    </location>
</feature>
<dbReference type="AlphaFoldDB" id="A0A5J4ZAF7"/>
<feature type="compositionally biased region" description="Polar residues" evidence="8">
    <location>
        <begin position="1118"/>
        <end position="1139"/>
    </location>
</feature>
<keyword evidence="3" id="KW-0158">Chromosome</keyword>
<feature type="region of interest" description="Disordered" evidence="8">
    <location>
        <begin position="451"/>
        <end position="484"/>
    </location>
</feature>
<dbReference type="Gene3D" id="2.170.270.10">
    <property type="entry name" value="SET domain"/>
    <property type="match status" value="1"/>
</dbReference>
<evidence type="ECO:0000313" key="12">
    <source>
        <dbReference type="EMBL" id="KAA8500022.1"/>
    </source>
</evidence>
<evidence type="ECO:0000256" key="1">
    <source>
        <dbReference type="ARBA" id="ARBA00004123"/>
    </source>
</evidence>
<evidence type="ECO:0000256" key="8">
    <source>
        <dbReference type="SAM" id="MobiDB-lite"/>
    </source>
</evidence>
<evidence type="ECO:0000256" key="5">
    <source>
        <dbReference type="ARBA" id="ARBA00022679"/>
    </source>
</evidence>
<dbReference type="Proteomes" id="UP000324585">
    <property type="component" value="Unassembled WGS sequence"/>
</dbReference>
<feature type="compositionally biased region" description="Basic and acidic residues" evidence="8">
    <location>
        <begin position="861"/>
        <end position="877"/>
    </location>
</feature>
<dbReference type="Pfam" id="PF17907">
    <property type="entry name" value="AWS"/>
    <property type="match status" value="1"/>
</dbReference>
<feature type="compositionally biased region" description="Basic and acidic residues" evidence="8">
    <location>
        <begin position="1010"/>
        <end position="1040"/>
    </location>
</feature>
<dbReference type="GO" id="GO:0042054">
    <property type="term" value="F:histone methyltransferase activity"/>
    <property type="evidence" value="ECO:0007669"/>
    <property type="project" value="InterPro"/>
</dbReference>
<reference evidence="13" key="1">
    <citation type="journal article" date="2019" name="Nat. Commun.">
        <title>Expansion of phycobilisome linker gene families in mesophilic red algae.</title>
        <authorList>
            <person name="Lee J."/>
            <person name="Kim D."/>
            <person name="Bhattacharya D."/>
            <person name="Yoon H.S."/>
        </authorList>
    </citation>
    <scope>NUCLEOTIDE SEQUENCE [LARGE SCALE GENOMIC DNA]</scope>
    <source>
        <strain evidence="13">CCMP 1328</strain>
    </source>
</reference>
<dbReference type="EMBL" id="VRMN01000001">
    <property type="protein sequence ID" value="KAA8500022.1"/>
    <property type="molecule type" value="Genomic_DNA"/>
</dbReference>
<proteinExistence type="predicted"/>
<evidence type="ECO:0000256" key="7">
    <source>
        <dbReference type="ARBA" id="ARBA00023242"/>
    </source>
</evidence>
<dbReference type="SMART" id="SM00570">
    <property type="entry name" value="AWS"/>
    <property type="match status" value="1"/>
</dbReference>
<dbReference type="InterPro" id="IPR046341">
    <property type="entry name" value="SET_dom_sf"/>
</dbReference>
<comment type="caution">
    <text evidence="12">The sequence shown here is derived from an EMBL/GenBank/DDBJ whole genome shotgun (WGS) entry which is preliminary data.</text>
</comment>
<dbReference type="PROSITE" id="PS51215">
    <property type="entry name" value="AWS"/>
    <property type="match status" value="1"/>
</dbReference>
<evidence type="ECO:0000256" key="6">
    <source>
        <dbReference type="ARBA" id="ARBA00022691"/>
    </source>
</evidence>
<feature type="region of interest" description="Disordered" evidence="8">
    <location>
        <begin position="133"/>
        <end position="163"/>
    </location>
</feature>
<feature type="compositionally biased region" description="Polar residues" evidence="8">
    <location>
        <begin position="992"/>
        <end position="1004"/>
    </location>
</feature>
<dbReference type="Pfam" id="PF00856">
    <property type="entry name" value="SET"/>
    <property type="match status" value="1"/>
</dbReference>
<feature type="compositionally biased region" description="Basic and acidic residues" evidence="8">
    <location>
        <begin position="892"/>
        <end position="968"/>
    </location>
</feature>
<feature type="compositionally biased region" description="Polar residues" evidence="8">
    <location>
        <begin position="1221"/>
        <end position="1239"/>
    </location>
</feature>
<feature type="compositionally biased region" description="Polar residues" evidence="8">
    <location>
        <begin position="1203"/>
        <end position="1214"/>
    </location>
</feature>
<dbReference type="OrthoDB" id="3221at2759"/>
<dbReference type="PROSITE" id="PS50868">
    <property type="entry name" value="POST_SET"/>
    <property type="match status" value="1"/>
</dbReference>
<evidence type="ECO:0000259" key="10">
    <source>
        <dbReference type="PROSITE" id="PS50868"/>
    </source>
</evidence>
<evidence type="ECO:0000256" key="3">
    <source>
        <dbReference type="ARBA" id="ARBA00022454"/>
    </source>
</evidence>
<feature type="domain" description="SET" evidence="9">
    <location>
        <begin position="286"/>
        <end position="405"/>
    </location>
</feature>
<keyword evidence="4 12" id="KW-0489">Methyltransferase</keyword>
<gene>
    <name evidence="12" type="ORF">FVE85_7607</name>
</gene>
<evidence type="ECO:0000259" key="11">
    <source>
        <dbReference type="PROSITE" id="PS51215"/>
    </source>
</evidence>